<dbReference type="AlphaFoldDB" id="A0AAU7VYP9"/>
<evidence type="ECO:0008006" key="2">
    <source>
        <dbReference type="Google" id="ProtNLM"/>
    </source>
</evidence>
<name>A0AAU7VYP9_9MICO</name>
<organism evidence="1">
    <name type="scientific">Microbacterium sp. A8/3-1</name>
    <dbReference type="NCBI Taxonomy" id="3160749"/>
    <lineage>
        <taxon>Bacteria</taxon>
        <taxon>Bacillati</taxon>
        <taxon>Actinomycetota</taxon>
        <taxon>Actinomycetes</taxon>
        <taxon>Micrococcales</taxon>
        <taxon>Microbacteriaceae</taxon>
        <taxon>Microbacterium</taxon>
    </lineage>
</organism>
<proteinExistence type="predicted"/>
<dbReference type="EMBL" id="CP158357">
    <property type="protein sequence ID" value="XBX78645.1"/>
    <property type="molecule type" value="Genomic_DNA"/>
</dbReference>
<protein>
    <recommendedName>
        <fullName evidence="2">Minor tail protein</fullName>
    </recommendedName>
</protein>
<dbReference type="RefSeq" id="WP_350351871.1">
    <property type="nucleotide sequence ID" value="NZ_CP158357.1"/>
</dbReference>
<reference evidence="1" key="1">
    <citation type="submission" date="2024-06" db="EMBL/GenBank/DDBJ databases">
        <title>Draft genome sequence of Microbacterium sp. strain A8/3-1, isolated from Oxytropis tragacanthoides Fisch. ex DC. Root nodules in the Altai region of Russia.</title>
        <authorList>
            <person name="Sazanova A."/>
            <person name="Guro P."/>
            <person name="Kuznetsova I."/>
            <person name="Belimov A."/>
            <person name="Safronova V."/>
        </authorList>
    </citation>
    <scope>NUCLEOTIDE SEQUENCE</scope>
    <source>
        <strain evidence="1">A8/3-1</strain>
    </source>
</reference>
<sequence>MALIKTRPTADPTGLPVDAERLLLAGLITKNADGTPRVGIFPTGVVATGAALVTGRASMGYDVAPFKGISSRTGVGVELQANDAVAVVPTTAAPPANSRLDVIWFRAQFTANTDATNTPVFGVTQGVAAGIPTKPSIPAGATELAVATILSTTTTTASVVITQTHQFTATAGSTVLMRNRTELDAWAAPVGETARTLDSDLLWVRRATPTLGWYVAPGQRLAYMAGSTTSGVAGTILGSVAKTIPLPIGQRVRVRCARVAMYNTPAGGVVYTMQMRNNLSDVTSSASDRTITSRAHQAGSGNVVSVPGADTEFVTTTANPVTAALFVSSGIAFGTDGQELWIESY</sequence>
<gene>
    <name evidence="1" type="ORF">ABS642_00720</name>
</gene>
<accession>A0AAU7VYP9</accession>
<evidence type="ECO:0000313" key="1">
    <source>
        <dbReference type="EMBL" id="XBX78645.1"/>
    </source>
</evidence>